<dbReference type="InterPro" id="IPR050900">
    <property type="entry name" value="Transposase_IS3/IS150/IS904"/>
</dbReference>
<gene>
    <name evidence="2" type="ORF">H8B06_20480</name>
</gene>
<dbReference type="EMBL" id="JACOIK010000029">
    <property type="protein sequence ID" value="MBD1435207.1"/>
    <property type="molecule type" value="Genomic_DNA"/>
</dbReference>
<dbReference type="InterPro" id="IPR025948">
    <property type="entry name" value="HTH-like_dom"/>
</dbReference>
<feature type="domain" description="Integrase catalytic" evidence="1">
    <location>
        <begin position="134"/>
        <end position="290"/>
    </location>
</feature>
<dbReference type="PROSITE" id="PS50994">
    <property type="entry name" value="INTEGRASE"/>
    <property type="match status" value="1"/>
</dbReference>
<dbReference type="PANTHER" id="PTHR46889">
    <property type="entry name" value="TRANSPOSASE INSF FOR INSERTION SEQUENCE IS3B-RELATED"/>
    <property type="match status" value="1"/>
</dbReference>
<comment type="caution">
    <text evidence="2">The sequence shown here is derived from an EMBL/GenBank/DDBJ whole genome shotgun (WGS) entry which is preliminary data.</text>
</comment>
<dbReference type="Gene3D" id="3.30.420.10">
    <property type="entry name" value="Ribonuclease H-like superfamily/Ribonuclease H"/>
    <property type="match status" value="1"/>
</dbReference>
<dbReference type="NCBIfam" id="NF033516">
    <property type="entry name" value="transpos_IS3"/>
    <property type="match status" value="1"/>
</dbReference>
<evidence type="ECO:0000313" key="3">
    <source>
        <dbReference type="Proteomes" id="UP000602759"/>
    </source>
</evidence>
<accession>A0ABR7YV75</accession>
<dbReference type="RefSeq" id="WP_190996047.1">
    <property type="nucleotide sequence ID" value="NZ_JACOIK010000029.1"/>
</dbReference>
<dbReference type="InterPro" id="IPR001584">
    <property type="entry name" value="Integrase_cat-core"/>
</dbReference>
<dbReference type="InterPro" id="IPR048020">
    <property type="entry name" value="Transpos_IS3"/>
</dbReference>
<keyword evidence="3" id="KW-1185">Reference proteome</keyword>
<reference evidence="2 3" key="1">
    <citation type="submission" date="2020-08" db="EMBL/GenBank/DDBJ databases">
        <title>Sphingobacterium sp. DN00404 isolated from aquaculture water.</title>
        <authorList>
            <person name="Zhang M."/>
        </authorList>
    </citation>
    <scope>NUCLEOTIDE SEQUENCE [LARGE SCALE GENOMIC DNA]</scope>
    <source>
        <strain evidence="2 3">DN00404</strain>
    </source>
</reference>
<evidence type="ECO:0000259" key="1">
    <source>
        <dbReference type="PROSITE" id="PS50994"/>
    </source>
</evidence>
<dbReference type="InterPro" id="IPR036397">
    <property type="entry name" value="RNaseH_sf"/>
</dbReference>
<sequence>MKKGHSHLLQGRRSIYRFIKANREVYSVEKMCEVLNVSSSCFYRWLVSPESPREQRSKALVDKINQAHMDSKYIYGSPRITAELHKKGERVSRSYVARLMKKHGIRSKVKKKYRVTTDSSHSYGIAENILKRDFSADSLSQKWVGDITYIHTSTGWLYLTTVIDLADRKVIGWSLSTDMTATNTSVEAIRMAIRNRGVKDGLIFHSDRGIQYACDEFRKIIVENRILQSMSRKANCWDNAVAESFFKTLKAEMVYHRKFMDQQSAKLEIFGYIEGFYNTQRIHSALGYKT</sequence>
<dbReference type="SUPFAM" id="SSF53098">
    <property type="entry name" value="Ribonuclease H-like"/>
    <property type="match status" value="1"/>
</dbReference>
<dbReference type="PANTHER" id="PTHR46889:SF4">
    <property type="entry name" value="TRANSPOSASE INSO FOR INSERTION SEQUENCE ELEMENT IS911B-RELATED"/>
    <property type="match status" value="1"/>
</dbReference>
<organism evidence="2 3">
    <name type="scientific">Sphingobacterium micropteri</name>
    <dbReference type="NCBI Taxonomy" id="2763501"/>
    <lineage>
        <taxon>Bacteria</taxon>
        <taxon>Pseudomonadati</taxon>
        <taxon>Bacteroidota</taxon>
        <taxon>Sphingobacteriia</taxon>
        <taxon>Sphingobacteriales</taxon>
        <taxon>Sphingobacteriaceae</taxon>
        <taxon>Sphingobacterium</taxon>
    </lineage>
</organism>
<name>A0ABR7YV75_9SPHI</name>
<feature type="non-terminal residue" evidence="2">
    <location>
        <position position="290"/>
    </location>
</feature>
<dbReference type="InterPro" id="IPR012337">
    <property type="entry name" value="RNaseH-like_sf"/>
</dbReference>
<evidence type="ECO:0000313" key="2">
    <source>
        <dbReference type="EMBL" id="MBD1435207.1"/>
    </source>
</evidence>
<proteinExistence type="predicted"/>
<protein>
    <submittedName>
        <fullName evidence="2">IS3 family transposase</fullName>
    </submittedName>
</protein>
<dbReference type="Proteomes" id="UP000602759">
    <property type="component" value="Unassembled WGS sequence"/>
</dbReference>
<dbReference type="Pfam" id="PF13276">
    <property type="entry name" value="HTH_21"/>
    <property type="match status" value="1"/>
</dbReference>
<dbReference type="Pfam" id="PF00665">
    <property type="entry name" value="rve"/>
    <property type="match status" value="1"/>
</dbReference>
<dbReference type="Pfam" id="PF13333">
    <property type="entry name" value="rve_2"/>
    <property type="match status" value="1"/>
</dbReference>